<dbReference type="Proteomes" id="UP000027222">
    <property type="component" value="Unassembled WGS sequence"/>
</dbReference>
<proteinExistence type="predicted"/>
<dbReference type="InterPro" id="IPR032675">
    <property type="entry name" value="LRR_dom_sf"/>
</dbReference>
<name>A0A067SAZ0_GALM3</name>
<dbReference type="AlphaFoldDB" id="A0A067SAZ0"/>
<accession>A0A067SAZ0</accession>
<sequence length="501" mass="56825">MPHSGIDNSPKYQAEVQRIVTIHNVDNLPVSETTGVLPASGFSDPIMRLPTELICLIFKVARQDISIKNKKALKELPTEVVLSHVSRNWRSWALSTPSLWADFSYRQGDCSFLAVFDRLTTYLERSKTHWLYLSFTFHVSPGNNRSDTDANDLLTKIIPHAVRWRRLSIISDKRPVEHIKHLFRSISAPNLHYLNIQIKRESTSMAQSSLRAVLEAKILRGGAPPLRVLHLAGLNLYSWLPPLSNITTLILENPAYTLEMPEKMPWSSFIFLLKSSLENLSIAGCGNIPPPSFDIAKPIPMPHLKQLRFSNHNSLFNLLWLIAAPLLDSLTVQNINASEPHFPNDFPSLRTLNIVNCGFKHHYFASLRELTWSTKHLTISMDNRRGQDFIDAYSGEITWPELEVLNLNLQRTPKAANYLPFIKACLRRPGFTIRMHQPVQDVLTEHYPEVVSAFLMEGIIQTLNPCSLNGGGYWPAGGKVAENFICDDDVFYIPSHERTPP</sequence>
<dbReference type="Gene3D" id="3.80.10.10">
    <property type="entry name" value="Ribonuclease Inhibitor"/>
    <property type="match status" value="1"/>
</dbReference>
<evidence type="ECO:0000313" key="1">
    <source>
        <dbReference type="EMBL" id="KDR68026.1"/>
    </source>
</evidence>
<organism evidence="1 2">
    <name type="scientific">Galerina marginata (strain CBS 339.88)</name>
    <dbReference type="NCBI Taxonomy" id="685588"/>
    <lineage>
        <taxon>Eukaryota</taxon>
        <taxon>Fungi</taxon>
        <taxon>Dikarya</taxon>
        <taxon>Basidiomycota</taxon>
        <taxon>Agaricomycotina</taxon>
        <taxon>Agaricomycetes</taxon>
        <taxon>Agaricomycetidae</taxon>
        <taxon>Agaricales</taxon>
        <taxon>Agaricineae</taxon>
        <taxon>Strophariaceae</taxon>
        <taxon>Galerina</taxon>
    </lineage>
</organism>
<gene>
    <name evidence="1" type="ORF">GALMADRAFT_216141</name>
</gene>
<reference evidence="2" key="1">
    <citation type="journal article" date="2014" name="Proc. Natl. Acad. Sci. U.S.A.">
        <title>Extensive sampling of basidiomycete genomes demonstrates inadequacy of the white-rot/brown-rot paradigm for wood decay fungi.</title>
        <authorList>
            <person name="Riley R."/>
            <person name="Salamov A.A."/>
            <person name="Brown D.W."/>
            <person name="Nagy L.G."/>
            <person name="Floudas D."/>
            <person name="Held B.W."/>
            <person name="Levasseur A."/>
            <person name="Lombard V."/>
            <person name="Morin E."/>
            <person name="Otillar R."/>
            <person name="Lindquist E.A."/>
            <person name="Sun H."/>
            <person name="LaButti K.M."/>
            <person name="Schmutz J."/>
            <person name="Jabbour D."/>
            <person name="Luo H."/>
            <person name="Baker S.E."/>
            <person name="Pisabarro A.G."/>
            <person name="Walton J.D."/>
            <person name="Blanchette R.A."/>
            <person name="Henrissat B."/>
            <person name="Martin F."/>
            <person name="Cullen D."/>
            <person name="Hibbett D.S."/>
            <person name="Grigoriev I.V."/>
        </authorList>
    </citation>
    <scope>NUCLEOTIDE SEQUENCE [LARGE SCALE GENOMIC DNA]</scope>
    <source>
        <strain evidence="2">CBS 339.88</strain>
    </source>
</reference>
<dbReference type="OrthoDB" id="3023006at2759"/>
<dbReference type="EMBL" id="KL142411">
    <property type="protein sequence ID" value="KDR68026.1"/>
    <property type="molecule type" value="Genomic_DNA"/>
</dbReference>
<keyword evidence="2" id="KW-1185">Reference proteome</keyword>
<protein>
    <submittedName>
        <fullName evidence="1">Uncharacterized protein</fullName>
    </submittedName>
</protein>
<dbReference type="HOGENOM" id="CLU_020999_4_0_1"/>
<dbReference type="STRING" id="685588.A0A067SAZ0"/>
<dbReference type="SUPFAM" id="SSF52047">
    <property type="entry name" value="RNI-like"/>
    <property type="match status" value="1"/>
</dbReference>
<evidence type="ECO:0000313" key="2">
    <source>
        <dbReference type="Proteomes" id="UP000027222"/>
    </source>
</evidence>